<evidence type="ECO:0000313" key="2">
    <source>
        <dbReference type="Proteomes" id="UP000275078"/>
    </source>
</evidence>
<reference evidence="1 2" key="1">
    <citation type="journal article" date="2018" name="Nat. Ecol. Evol.">
        <title>Pezizomycetes genomes reveal the molecular basis of ectomycorrhizal truffle lifestyle.</title>
        <authorList>
            <person name="Murat C."/>
            <person name="Payen T."/>
            <person name="Noel B."/>
            <person name="Kuo A."/>
            <person name="Morin E."/>
            <person name="Chen J."/>
            <person name="Kohler A."/>
            <person name="Krizsan K."/>
            <person name="Balestrini R."/>
            <person name="Da Silva C."/>
            <person name="Montanini B."/>
            <person name="Hainaut M."/>
            <person name="Levati E."/>
            <person name="Barry K.W."/>
            <person name="Belfiori B."/>
            <person name="Cichocki N."/>
            <person name="Clum A."/>
            <person name="Dockter R.B."/>
            <person name="Fauchery L."/>
            <person name="Guy J."/>
            <person name="Iotti M."/>
            <person name="Le Tacon F."/>
            <person name="Lindquist E.A."/>
            <person name="Lipzen A."/>
            <person name="Malagnac F."/>
            <person name="Mello A."/>
            <person name="Molinier V."/>
            <person name="Miyauchi S."/>
            <person name="Poulain J."/>
            <person name="Riccioni C."/>
            <person name="Rubini A."/>
            <person name="Sitrit Y."/>
            <person name="Splivallo R."/>
            <person name="Traeger S."/>
            <person name="Wang M."/>
            <person name="Zifcakova L."/>
            <person name="Wipf D."/>
            <person name="Zambonelli A."/>
            <person name="Paolocci F."/>
            <person name="Nowrousian M."/>
            <person name="Ottonello S."/>
            <person name="Baldrian P."/>
            <person name="Spatafora J.W."/>
            <person name="Henrissat B."/>
            <person name="Nagy L.G."/>
            <person name="Aury J.M."/>
            <person name="Wincker P."/>
            <person name="Grigoriev I.V."/>
            <person name="Bonfante P."/>
            <person name="Martin F.M."/>
        </authorList>
    </citation>
    <scope>NUCLEOTIDE SEQUENCE [LARGE SCALE GENOMIC DNA]</scope>
    <source>
        <strain evidence="1 2">RN42</strain>
    </source>
</reference>
<proteinExistence type="predicted"/>
<evidence type="ECO:0008006" key="3">
    <source>
        <dbReference type="Google" id="ProtNLM"/>
    </source>
</evidence>
<dbReference type="Proteomes" id="UP000275078">
    <property type="component" value="Unassembled WGS sequence"/>
</dbReference>
<dbReference type="EMBL" id="ML119831">
    <property type="protein sequence ID" value="RPA73164.1"/>
    <property type="molecule type" value="Genomic_DNA"/>
</dbReference>
<name>A0A3N4HU15_ASCIM</name>
<dbReference type="AlphaFoldDB" id="A0A3N4HU15"/>
<evidence type="ECO:0000313" key="1">
    <source>
        <dbReference type="EMBL" id="RPA73164.1"/>
    </source>
</evidence>
<sequence length="254" mass="29523">MGIPDEPVQYEPRSFLSLPAEIRLNIYNHSTIFTLFNLQQTNPLLRTEIAYSKDIIRSSVYFLDDRSPETEWDTSPPIYLSDFRCVGRIDLDEWNLFHQALERNPTYWHRCITVCALCMCVILHSDPMVEIYTTWPDVCESCGVEVDLQCDMHHEFDLLGFEILDDWRGWKELCEEDWDDAASVADNSFDLVMENGIAQDMQLGNDNGDDSEAESEIEFSMMDFQIEVVGVPSEEERDIMDWHLDENLNVVQGE</sequence>
<protein>
    <recommendedName>
        <fullName evidence="3">F-box domain-containing protein</fullName>
    </recommendedName>
</protein>
<gene>
    <name evidence="1" type="ORF">BJ508DRAFT_366872</name>
</gene>
<organism evidence="1 2">
    <name type="scientific">Ascobolus immersus RN42</name>
    <dbReference type="NCBI Taxonomy" id="1160509"/>
    <lineage>
        <taxon>Eukaryota</taxon>
        <taxon>Fungi</taxon>
        <taxon>Dikarya</taxon>
        <taxon>Ascomycota</taxon>
        <taxon>Pezizomycotina</taxon>
        <taxon>Pezizomycetes</taxon>
        <taxon>Pezizales</taxon>
        <taxon>Ascobolaceae</taxon>
        <taxon>Ascobolus</taxon>
    </lineage>
</organism>
<keyword evidence="2" id="KW-1185">Reference proteome</keyword>
<accession>A0A3N4HU15</accession>